<dbReference type="InParanoid" id="A0A543AZ39"/>
<dbReference type="PRINTS" id="PR00455">
    <property type="entry name" value="HTHTETR"/>
</dbReference>
<dbReference type="Proteomes" id="UP000317043">
    <property type="component" value="Unassembled WGS sequence"/>
</dbReference>
<dbReference type="InterPro" id="IPR001647">
    <property type="entry name" value="HTH_TetR"/>
</dbReference>
<dbReference type="Pfam" id="PF00440">
    <property type="entry name" value="TetR_N"/>
    <property type="match status" value="1"/>
</dbReference>
<keyword evidence="1 2" id="KW-0238">DNA-binding</keyword>
<dbReference type="InterPro" id="IPR036271">
    <property type="entry name" value="Tet_transcr_reg_TetR-rel_C_sf"/>
</dbReference>
<comment type="caution">
    <text evidence="4">The sequence shown here is derived from an EMBL/GenBank/DDBJ whole genome shotgun (WGS) entry which is preliminary data.</text>
</comment>
<evidence type="ECO:0000313" key="5">
    <source>
        <dbReference type="Proteomes" id="UP000317043"/>
    </source>
</evidence>
<feature type="domain" description="HTH tetR-type" evidence="3">
    <location>
        <begin position="1"/>
        <end position="61"/>
    </location>
</feature>
<evidence type="ECO:0000256" key="1">
    <source>
        <dbReference type="ARBA" id="ARBA00023125"/>
    </source>
</evidence>
<evidence type="ECO:0000256" key="2">
    <source>
        <dbReference type="PROSITE-ProRule" id="PRU00335"/>
    </source>
</evidence>
<dbReference type="PROSITE" id="PS50977">
    <property type="entry name" value="HTH_TETR_2"/>
    <property type="match status" value="1"/>
</dbReference>
<dbReference type="InterPro" id="IPR050109">
    <property type="entry name" value="HTH-type_TetR-like_transc_reg"/>
</dbReference>
<dbReference type="GO" id="GO:0003700">
    <property type="term" value="F:DNA-binding transcription factor activity"/>
    <property type="evidence" value="ECO:0007669"/>
    <property type="project" value="TreeGrafter"/>
</dbReference>
<organism evidence="4 5">
    <name type="scientific">Stackebrandtia endophytica</name>
    <dbReference type="NCBI Taxonomy" id="1496996"/>
    <lineage>
        <taxon>Bacteria</taxon>
        <taxon>Bacillati</taxon>
        <taxon>Actinomycetota</taxon>
        <taxon>Actinomycetes</taxon>
        <taxon>Glycomycetales</taxon>
        <taxon>Glycomycetaceae</taxon>
        <taxon>Stackebrandtia</taxon>
    </lineage>
</organism>
<proteinExistence type="predicted"/>
<dbReference type="SUPFAM" id="SSF46689">
    <property type="entry name" value="Homeodomain-like"/>
    <property type="match status" value="1"/>
</dbReference>
<dbReference type="InterPro" id="IPR009057">
    <property type="entry name" value="Homeodomain-like_sf"/>
</dbReference>
<dbReference type="EMBL" id="VFOW01000001">
    <property type="protein sequence ID" value="TQL77838.1"/>
    <property type="molecule type" value="Genomic_DNA"/>
</dbReference>
<evidence type="ECO:0000313" key="4">
    <source>
        <dbReference type="EMBL" id="TQL77838.1"/>
    </source>
</evidence>
<feature type="DNA-binding region" description="H-T-H motif" evidence="2">
    <location>
        <begin position="24"/>
        <end position="43"/>
    </location>
</feature>
<dbReference type="Gene3D" id="1.10.357.10">
    <property type="entry name" value="Tetracycline Repressor, domain 2"/>
    <property type="match status" value="1"/>
</dbReference>
<name>A0A543AZ39_9ACTN</name>
<protein>
    <submittedName>
        <fullName evidence="4">TetR family transcriptional regulator</fullName>
    </submittedName>
</protein>
<dbReference type="PANTHER" id="PTHR30055:SF219">
    <property type="entry name" value="TRANSCRIPTIONAL REGULATORY PROTEIN"/>
    <property type="match status" value="1"/>
</dbReference>
<reference evidence="4 5" key="1">
    <citation type="submission" date="2019-06" db="EMBL/GenBank/DDBJ databases">
        <title>Sequencing the genomes of 1000 actinobacteria strains.</title>
        <authorList>
            <person name="Klenk H.-P."/>
        </authorList>
    </citation>
    <scope>NUCLEOTIDE SEQUENCE [LARGE SCALE GENOMIC DNA]</scope>
    <source>
        <strain evidence="4 5">DSM 45928</strain>
    </source>
</reference>
<gene>
    <name evidence="4" type="ORF">FB566_3405</name>
</gene>
<dbReference type="AlphaFoldDB" id="A0A543AZ39"/>
<dbReference type="RefSeq" id="WP_142041339.1">
    <property type="nucleotide sequence ID" value="NZ_JBHTGS010000001.1"/>
</dbReference>
<dbReference type="OrthoDB" id="2356263at2"/>
<dbReference type="PANTHER" id="PTHR30055">
    <property type="entry name" value="HTH-TYPE TRANSCRIPTIONAL REGULATOR RUTR"/>
    <property type="match status" value="1"/>
</dbReference>
<dbReference type="GO" id="GO:0000976">
    <property type="term" value="F:transcription cis-regulatory region binding"/>
    <property type="evidence" value="ECO:0007669"/>
    <property type="project" value="TreeGrafter"/>
</dbReference>
<sequence length="191" mass="20487">MSQRDDLLAGAKKCLVEKGYSRTTARDIAAASGAHLASIGYHFGSKDKLMNAAIIEATSEWGDRVEEAVRQARATDPPQRLRTMLAHLFAATREDRELLVAGVQPYSQAQFDEELRSTLATGFREARVAIAAMILGIAPEEVDEEAEQGIGGVTYNLVLGYIMQALVDPESIPDVDTAVAAIQRLAGDAAG</sequence>
<evidence type="ECO:0000259" key="3">
    <source>
        <dbReference type="PROSITE" id="PS50977"/>
    </source>
</evidence>
<dbReference type="SUPFAM" id="SSF48498">
    <property type="entry name" value="Tetracyclin repressor-like, C-terminal domain"/>
    <property type="match status" value="1"/>
</dbReference>
<accession>A0A543AZ39</accession>
<keyword evidence="5" id="KW-1185">Reference proteome</keyword>